<dbReference type="Proteomes" id="UP000315947">
    <property type="component" value="Chromosome"/>
</dbReference>
<gene>
    <name evidence="3" type="ORF">FM037_16310</name>
</gene>
<dbReference type="InterPro" id="IPR027016">
    <property type="entry name" value="UCP029811"/>
</dbReference>
<dbReference type="Gene3D" id="2.40.128.110">
    <property type="entry name" value="Lipid/polyisoprenoid-binding, YceI-like"/>
    <property type="match status" value="1"/>
</dbReference>
<dbReference type="SMART" id="SM00867">
    <property type="entry name" value="YceI"/>
    <property type="match status" value="1"/>
</dbReference>
<dbReference type="SUPFAM" id="SSF101874">
    <property type="entry name" value="YceI-like"/>
    <property type="match status" value="1"/>
</dbReference>
<name>A0ABX5X057_9GAMM</name>
<dbReference type="InterPro" id="IPR007372">
    <property type="entry name" value="Lipid/polyisoprenoid-bd_YceI"/>
</dbReference>
<keyword evidence="1" id="KW-0732">Signal</keyword>
<proteinExistence type="predicted"/>
<evidence type="ECO:0000259" key="2">
    <source>
        <dbReference type="SMART" id="SM00867"/>
    </source>
</evidence>
<dbReference type="Pfam" id="PF04264">
    <property type="entry name" value="YceI"/>
    <property type="match status" value="1"/>
</dbReference>
<organism evidence="3 4">
    <name type="scientific">Shewanella psychropiezotolerans</name>
    <dbReference type="NCBI Taxonomy" id="2593655"/>
    <lineage>
        <taxon>Bacteria</taxon>
        <taxon>Pseudomonadati</taxon>
        <taxon>Pseudomonadota</taxon>
        <taxon>Gammaproteobacteria</taxon>
        <taxon>Alteromonadales</taxon>
        <taxon>Shewanellaceae</taxon>
        <taxon>Shewanella</taxon>
    </lineage>
</organism>
<sequence length="191" mass="20648">MNKLLIGILLCTIGGAASATPWIVDSKNSNVNFISIKKVNVAEVHHFNSFSGQLDDSGKFALTIDLASVWTNIEIRDIRMKELLFEVGVYPRLVLSSNIDLSKLADIPVGGTSVMDMSAELSMHGKKQIMPITVTIAKLSDNQLLVVSTKPVIVNAANFDLTPGIEKLREVAGLTSISQAVPVSFVLNLTR</sequence>
<dbReference type="RefSeq" id="WP_144046839.1">
    <property type="nucleotide sequence ID" value="NZ_CP041614.1"/>
</dbReference>
<dbReference type="PIRSF" id="PIRSF029811">
    <property type="entry name" value="UCP029811"/>
    <property type="match status" value="1"/>
</dbReference>
<feature type="domain" description="Lipid/polyisoprenoid-binding YceI-like" evidence="2">
    <location>
        <begin position="21"/>
        <end position="190"/>
    </location>
</feature>
<dbReference type="EMBL" id="CP041614">
    <property type="protein sequence ID" value="QDO84481.1"/>
    <property type="molecule type" value="Genomic_DNA"/>
</dbReference>
<evidence type="ECO:0000313" key="3">
    <source>
        <dbReference type="EMBL" id="QDO84481.1"/>
    </source>
</evidence>
<evidence type="ECO:0000256" key="1">
    <source>
        <dbReference type="SAM" id="SignalP"/>
    </source>
</evidence>
<protein>
    <submittedName>
        <fullName evidence="3">YceI family protein</fullName>
    </submittedName>
</protein>
<feature type="chain" id="PRO_5046877085" evidence="1">
    <location>
        <begin position="20"/>
        <end position="191"/>
    </location>
</feature>
<dbReference type="InterPro" id="IPR036761">
    <property type="entry name" value="TTHA0802/YceI-like_sf"/>
</dbReference>
<evidence type="ECO:0000313" key="4">
    <source>
        <dbReference type="Proteomes" id="UP000315947"/>
    </source>
</evidence>
<accession>A0ABX5X057</accession>
<feature type="signal peptide" evidence="1">
    <location>
        <begin position="1"/>
        <end position="19"/>
    </location>
</feature>
<keyword evidence="4" id="KW-1185">Reference proteome</keyword>
<reference evidence="3 4" key="1">
    <citation type="submission" date="2019-07" db="EMBL/GenBank/DDBJ databases">
        <title>Shewanella sp. YLB-06 whole genomic sequence.</title>
        <authorList>
            <person name="Yu L."/>
        </authorList>
    </citation>
    <scope>NUCLEOTIDE SEQUENCE [LARGE SCALE GENOMIC DNA]</scope>
    <source>
        <strain evidence="3 4">YLB-06</strain>
    </source>
</reference>